<feature type="transmembrane region" description="Helical" evidence="3">
    <location>
        <begin position="329"/>
        <end position="348"/>
    </location>
</feature>
<dbReference type="PANTHER" id="PTHR43630">
    <property type="entry name" value="POLY-BETA-1,6-N-ACETYL-D-GLUCOSAMINE SYNTHASE"/>
    <property type="match status" value="1"/>
</dbReference>
<reference evidence="6" key="1">
    <citation type="submission" date="2022-09" db="EMBL/GenBank/DDBJ databases">
        <title>Complete genome sequence of Vulcanisaeta souniana.</title>
        <authorList>
            <person name="Kato S."/>
            <person name="Itoh T."/>
            <person name="Ohkuma M."/>
        </authorList>
    </citation>
    <scope>NUCLEOTIDE SEQUENCE [LARGE SCALE GENOMIC DNA]</scope>
    <source>
        <strain evidence="6">JCM 11219</strain>
    </source>
</reference>
<dbReference type="InterPro" id="IPR029044">
    <property type="entry name" value="Nucleotide-diphossugar_trans"/>
</dbReference>
<dbReference type="Proteomes" id="UP001060771">
    <property type="component" value="Chromosome"/>
</dbReference>
<dbReference type="GO" id="GO:0016740">
    <property type="term" value="F:transferase activity"/>
    <property type="evidence" value="ECO:0007669"/>
    <property type="project" value="UniProtKB-KW"/>
</dbReference>
<feature type="domain" description="Glycosyltransferase 2-like" evidence="4">
    <location>
        <begin position="56"/>
        <end position="222"/>
    </location>
</feature>
<evidence type="ECO:0000259" key="4">
    <source>
        <dbReference type="Pfam" id="PF00535"/>
    </source>
</evidence>
<keyword evidence="1" id="KW-0328">Glycosyltransferase</keyword>
<dbReference type="EMBL" id="AP026830">
    <property type="protein sequence ID" value="BDR92731.1"/>
    <property type="molecule type" value="Genomic_DNA"/>
</dbReference>
<accession>A0ABM8BP51</accession>
<evidence type="ECO:0000256" key="2">
    <source>
        <dbReference type="ARBA" id="ARBA00022679"/>
    </source>
</evidence>
<keyword evidence="6" id="KW-1185">Reference proteome</keyword>
<protein>
    <submittedName>
        <fullName evidence="5">Glycosyl transferase</fullName>
    </submittedName>
</protein>
<evidence type="ECO:0000313" key="6">
    <source>
        <dbReference type="Proteomes" id="UP001060771"/>
    </source>
</evidence>
<dbReference type="InterPro" id="IPR001173">
    <property type="entry name" value="Glyco_trans_2-like"/>
</dbReference>
<proteinExistence type="predicted"/>
<sequence>MNMVRLLMMLEGLSIALIVMHFITPSIYYVIARGWLRLSSKTGSRDGLTTEPPFVSIIIPTYNEAKVITQKLSNIYLQDYPRDRFEVIIVDSGSTDGTMDLIREWVKGHGDINVRVIEEGVRMGKAHALNTALRNAKGDIIVITDADSTWLRDSLRNAVTWLVNDCVGAVSCNKVPRTNKDVETEYRNYYGLLRIAESRKFSSAIFHGELAAFKRDLLEKIGGFPTDLGADDSHTAGLISMMGYRAIIPEDVKCIEYVPSKGYWTWRIRRAQHLIQHFLRFLRYVLIDGRDLPRDYRQIMLYESYLHLVNPWLFVVGLVLIIISAIHGALIPIALLLIGAALLVIKIFRTWVMTQVILVAAAIRNLWNKELVWRKIEK</sequence>
<dbReference type="Gene3D" id="3.90.550.10">
    <property type="entry name" value="Spore Coat Polysaccharide Biosynthesis Protein SpsA, Chain A"/>
    <property type="match status" value="1"/>
</dbReference>
<feature type="transmembrane region" description="Helical" evidence="3">
    <location>
        <begin position="12"/>
        <end position="31"/>
    </location>
</feature>
<dbReference type="Pfam" id="PF00535">
    <property type="entry name" value="Glycos_transf_2"/>
    <property type="match status" value="1"/>
</dbReference>
<dbReference type="SUPFAM" id="SSF53448">
    <property type="entry name" value="Nucleotide-diphospho-sugar transferases"/>
    <property type="match status" value="1"/>
</dbReference>
<evidence type="ECO:0000256" key="1">
    <source>
        <dbReference type="ARBA" id="ARBA00022676"/>
    </source>
</evidence>
<dbReference type="PANTHER" id="PTHR43630:SF1">
    <property type="entry name" value="POLY-BETA-1,6-N-ACETYL-D-GLUCOSAMINE SYNTHASE"/>
    <property type="match status" value="1"/>
</dbReference>
<feature type="transmembrane region" description="Helical" evidence="3">
    <location>
        <begin position="304"/>
        <end position="323"/>
    </location>
</feature>
<keyword evidence="3" id="KW-0812">Transmembrane</keyword>
<organism evidence="5 6">
    <name type="scientific">Vulcanisaeta souniana JCM 11219</name>
    <dbReference type="NCBI Taxonomy" id="1293586"/>
    <lineage>
        <taxon>Archaea</taxon>
        <taxon>Thermoproteota</taxon>
        <taxon>Thermoprotei</taxon>
        <taxon>Thermoproteales</taxon>
        <taxon>Thermoproteaceae</taxon>
        <taxon>Vulcanisaeta</taxon>
    </lineage>
</organism>
<gene>
    <name evidence="5" type="ORF">Vsou_18240</name>
</gene>
<evidence type="ECO:0000313" key="5">
    <source>
        <dbReference type="EMBL" id="BDR92731.1"/>
    </source>
</evidence>
<keyword evidence="3" id="KW-0472">Membrane</keyword>
<evidence type="ECO:0000256" key="3">
    <source>
        <dbReference type="SAM" id="Phobius"/>
    </source>
</evidence>
<keyword evidence="2 5" id="KW-0808">Transferase</keyword>
<keyword evidence="3" id="KW-1133">Transmembrane helix</keyword>
<name>A0ABM8BP51_9CREN</name>